<dbReference type="Proteomes" id="UP000619118">
    <property type="component" value="Unassembled WGS sequence"/>
</dbReference>
<dbReference type="EMBL" id="BMQX01000007">
    <property type="protein sequence ID" value="GGQ13482.1"/>
    <property type="molecule type" value="Genomic_DNA"/>
</dbReference>
<keyword evidence="3" id="KW-1185">Reference proteome</keyword>
<protein>
    <submittedName>
        <fullName evidence="2">Uncharacterized protein</fullName>
    </submittedName>
</protein>
<name>A0ABQ2R5F4_9GAMM</name>
<comment type="caution">
    <text evidence="2">The sequence shown here is derived from an EMBL/GenBank/DDBJ whole genome shotgun (WGS) entry which is preliminary data.</text>
</comment>
<accession>A0ABQ2R5F4</accession>
<proteinExistence type="predicted"/>
<evidence type="ECO:0000256" key="1">
    <source>
        <dbReference type="SAM" id="MobiDB-lite"/>
    </source>
</evidence>
<sequence>MNLKKESNLQTKPQKSEVGNQLDELLSAMPEALKTQLVNMLDSPEYANQNQKADFLASLQSFDMLTQKDSAVRPLLPEGTNEESLAKALSKVDDSQSILETEQLEGAEIFTSLFESIAAEPCDDINEIRRFANAANLHEAFGEEEGSEALTFLNAIPEDSAELIHGAIACQIAGMPKQANLLFEIFAKRQFVDANKGYQSLQTEVTKHKGAIEVASQNSKKGQQTRHMKNNLRREFALNLYRTKPYKNPKQATEKYFPKINQYANEIGHQFTSEYQGFQTVYRWFLSENRKQSV</sequence>
<reference evidence="3" key="1">
    <citation type="journal article" date="2019" name="Int. J. Syst. Evol. Microbiol.">
        <title>The Global Catalogue of Microorganisms (GCM) 10K type strain sequencing project: providing services to taxonomists for standard genome sequencing and annotation.</title>
        <authorList>
            <consortium name="The Broad Institute Genomics Platform"/>
            <consortium name="The Broad Institute Genome Sequencing Center for Infectious Disease"/>
            <person name="Wu L."/>
            <person name="Ma J."/>
        </authorList>
    </citation>
    <scope>NUCLEOTIDE SEQUENCE [LARGE SCALE GENOMIC DNA]</scope>
    <source>
        <strain evidence="3">JCM 32306</strain>
    </source>
</reference>
<dbReference type="RefSeq" id="WP_160053777.1">
    <property type="nucleotide sequence ID" value="NZ_BMQX01000007.1"/>
</dbReference>
<gene>
    <name evidence="2" type="ORF">GCM10009411_12470</name>
</gene>
<feature type="compositionally biased region" description="Polar residues" evidence="1">
    <location>
        <begin position="8"/>
        <end position="19"/>
    </location>
</feature>
<evidence type="ECO:0000313" key="2">
    <source>
        <dbReference type="EMBL" id="GGQ13482.1"/>
    </source>
</evidence>
<feature type="region of interest" description="Disordered" evidence="1">
    <location>
        <begin position="1"/>
        <end position="20"/>
    </location>
</feature>
<evidence type="ECO:0000313" key="3">
    <source>
        <dbReference type="Proteomes" id="UP000619118"/>
    </source>
</evidence>
<organism evidence="2 3">
    <name type="scientific">Shewanella litoralis</name>
    <dbReference type="NCBI Taxonomy" id="2282700"/>
    <lineage>
        <taxon>Bacteria</taxon>
        <taxon>Pseudomonadati</taxon>
        <taxon>Pseudomonadota</taxon>
        <taxon>Gammaproteobacteria</taxon>
        <taxon>Alteromonadales</taxon>
        <taxon>Shewanellaceae</taxon>
        <taxon>Shewanella</taxon>
    </lineage>
</organism>